<evidence type="ECO:0008006" key="3">
    <source>
        <dbReference type="Google" id="ProtNLM"/>
    </source>
</evidence>
<organism evidence="1 2">
    <name type="scientific">Sedimentitalea xiamensis</name>
    <dbReference type="NCBI Taxonomy" id="3050037"/>
    <lineage>
        <taxon>Bacteria</taxon>
        <taxon>Pseudomonadati</taxon>
        <taxon>Pseudomonadota</taxon>
        <taxon>Alphaproteobacteria</taxon>
        <taxon>Rhodobacterales</taxon>
        <taxon>Paracoccaceae</taxon>
        <taxon>Sedimentitalea</taxon>
    </lineage>
</organism>
<dbReference type="Proteomes" id="UP001227126">
    <property type="component" value="Unassembled WGS sequence"/>
</dbReference>
<gene>
    <name evidence="1" type="ORF">QO034_10260</name>
</gene>
<name>A0ABT7FEE4_9RHOB</name>
<keyword evidence="2" id="KW-1185">Reference proteome</keyword>
<comment type="caution">
    <text evidence="1">The sequence shown here is derived from an EMBL/GenBank/DDBJ whole genome shotgun (WGS) entry which is preliminary data.</text>
</comment>
<accession>A0ABT7FEE4</accession>
<protein>
    <recommendedName>
        <fullName evidence="3">Universal stress protein family protein</fullName>
    </recommendedName>
</protein>
<reference evidence="1 2" key="1">
    <citation type="submission" date="2023-05" db="EMBL/GenBank/DDBJ databases">
        <title>Sedimentitalea sp. nov. JM2-8.</title>
        <authorList>
            <person name="Huang J."/>
        </authorList>
    </citation>
    <scope>NUCLEOTIDE SEQUENCE [LARGE SCALE GENOMIC DNA]</scope>
    <source>
        <strain evidence="1 2">JM2-8</strain>
    </source>
</reference>
<dbReference type="RefSeq" id="WP_284485436.1">
    <property type="nucleotide sequence ID" value="NZ_JASNJE010000010.1"/>
</dbReference>
<sequence>MDNTPPRRILIGANSFADARAAIRMAARLARETSAALGGVLVQEQAVLAACALPNRRLVSPGGALGLAPSLARLRRMLDADAQSFRQLLHDVAGPVAASWTFERQAGELVASLSQSATRSDILVFGHRYVHPVAGRVLLLRRQGGASPDADRLARALAEHLGTGLSVRSVGTAPEPGAEATYPTEQAAIAAIDRCNCSAVLIDLAADPAQSMSLLRRLLDVARCPVIVLRAPQDDM</sequence>
<evidence type="ECO:0000313" key="2">
    <source>
        <dbReference type="Proteomes" id="UP001227126"/>
    </source>
</evidence>
<evidence type="ECO:0000313" key="1">
    <source>
        <dbReference type="EMBL" id="MDK3073494.1"/>
    </source>
</evidence>
<proteinExistence type="predicted"/>
<dbReference type="EMBL" id="JASNJE010000010">
    <property type="protein sequence ID" value="MDK3073494.1"/>
    <property type="molecule type" value="Genomic_DNA"/>
</dbReference>